<dbReference type="Pfam" id="PF11848">
    <property type="entry name" value="DUF3368"/>
    <property type="match status" value="1"/>
</dbReference>
<dbReference type="Proteomes" id="UP001576784">
    <property type="component" value="Unassembled WGS sequence"/>
</dbReference>
<protein>
    <recommendedName>
        <fullName evidence="3">DUF3368 domain-containing protein</fullName>
    </recommendedName>
</protein>
<sequence>MIVVSNTSPITNLAAIERLNLLQALYGTIIIPQAVYDEMASVGYAVPGAIEVQTLSWIETRQVMDTNRVTELLAELDQGEAEAIIN</sequence>
<name>A0ABV4XIQ9_9CYAN</name>
<proteinExistence type="predicted"/>
<comment type="caution">
    <text evidence="1">The sequence shown here is derived from an EMBL/GenBank/DDBJ whole genome shotgun (WGS) entry which is preliminary data.</text>
</comment>
<dbReference type="RefSeq" id="WP_413261231.1">
    <property type="nucleotide sequence ID" value="NZ_JBHFNR010000011.1"/>
</dbReference>
<dbReference type="EMBL" id="JBHFNR010000011">
    <property type="protein sequence ID" value="MFB2891554.1"/>
    <property type="molecule type" value="Genomic_DNA"/>
</dbReference>
<accession>A0ABV4XIQ9</accession>
<gene>
    <name evidence="1" type="ORF">ACE1CI_01275</name>
</gene>
<evidence type="ECO:0008006" key="3">
    <source>
        <dbReference type="Google" id="ProtNLM"/>
    </source>
</evidence>
<evidence type="ECO:0000313" key="2">
    <source>
        <dbReference type="Proteomes" id="UP001576784"/>
    </source>
</evidence>
<organism evidence="1 2">
    <name type="scientific">Floridaenema flaviceps BLCC-F50</name>
    <dbReference type="NCBI Taxonomy" id="3153642"/>
    <lineage>
        <taxon>Bacteria</taxon>
        <taxon>Bacillati</taxon>
        <taxon>Cyanobacteriota</taxon>
        <taxon>Cyanophyceae</taxon>
        <taxon>Oscillatoriophycideae</taxon>
        <taxon>Aerosakkonematales</taxon>
        <taxon>Aerosakkonemataceae</taxon>
        <taxon>Floridanema</taxon>
        <taxon>Floridanema flaviceps</taxon>
    </lineage>
</organism>
<reference evidence="1 2" key="1">
    <citation type="submission" date="2024-09" db="EMBL/GenBank/DDBJ databases">
        <title>Floridaenema gen nov. (Aerosakkonemataceae, Aerosakkonematales ord. nov., Cyanobacteria) from benthic tropical and subtropical fresh waters, with the description of four new species.</title>
        <authorList>
            <person name="Moretto J.A."/>
            <person name="Berthold D.E."/>
            <person name="Lefler F.W."/>
            <person name="Huang I.-S."/>
            <person name="Laughinghouse H. IV."/>
        </authorList>
    </citation>
    <scope>NUCLEOTIDE SEQUENCE [LARGE SCALE GENOMIC DNA]</scope>
    <source>
        <strain evidence="1 2">BLCC-F50</strain>
    </source>
</reference>
<dbReference type="PANTHER" id="PTHR39550:SF1">
    <property type="entry name" value="SLL0658 PROTEIN"/>
    <property type="match status" value="1"/>
</dbReference>
<dbReference type="PANTHER" id="PTHR39550">
    <property type="entry name" value="SLL0658 PROTEIN"/>
    <property type="match status" value="1"/>
</dbReference>
<dbReference type="InterPro" id="IPR021799">
    <property type="entry name" value="PIN-like_prokaryotic"/>
</dbReference>
<keyword evidence="2" id="KW-1185">Reference proteome</keyword>
<evidence type="ECO:0000313" key="1">
    <source>
        <dbReference type="EMBL" id="MFB2891554.1"/>
    </source>
</evidence>